<sequence length="189" mass="20047" precursor="true">MTMRTLLLTLCLSSIALPSLAQDGAREYRVLATSKTSTMEKEMNAAAEAGYAFAAVMGGETAFGGNETVVVMQKDPKPSAMGYRLLAASKTGTIQKEIRTAADQGFHYAGQTLFSSAFGGSEVVVIMERDKDNPTPTEDYLVIATSKTSTLEKEMNGSGAKGYQAVAMTVGTTALGGKELVVLARRDRK</sequence>
<evidence type="ECO:0000313" key="3">
    <source>
        <dbReference type="Proteomes" id="UP000076079"/>
    </source>
</evidence>
<reference evidence="2 3" key="1">
    <citation type="journal article" date="2016" name="Genome Announc.">
        <title>First Complete Genome Sequence of a Subdivision 6 Acidobacterium Strain.</title>
        <authorList>
            <person name="Huang S."/>
            <person name="Vieira S."/>
            <person name="Bunk B."/>
            <person name="Riedel T."/>
            <person name="Sproer C."/>
            <person name="Overmann J."/>
        </authorList>
    </citation>
    <scope>NUCLEOTIDE SEQUENCE [LARGE SCALE GENOMIC DNA]</scope>
    <source>
        <strain evidence="3">DSM 100886 HEG_-6_39</strain>
    </source>
</reference>
<dbReference type="KEGG" id="abac:LuPra_00312"/>
<accession>A0A143PF50</accession>
<dbReference type="STRING" id="1855912.LuPra_00312"/>
<feature type="chain" id="PRO_5007511197" evidence="1">
    <location>
        <begin position="22"/>
        <end position="189"/>
    </location>
</feature>
<proteinExistence type="predicted"/>
<evidence type="ECO:0000256" key="1">
    <source>
        <dbReference type="SAM" id="SignalP"/>
    </source>
</evidence>
<feature type="signal peptide" evidence="1">
    <location>
        <begin position="1"/>
        <end position="21"/>
    </location>
</feature>
<dbReference type="AlphaFoldDB" id="A0A143PF50"/>
<organism evidence="2 3">
    <name type="scientific">Luteitalea pratensis</name>
    <dbReference type="NCBI Taxonomy" id="1855912"/>
    <lineage>
        <taxon>Bacteria</taxon>
        <taxon>Pseudomonadati</taxon>
        <taxon>Acidobacteriota</taxon>
        <taxon>Vicinamibacteria</taxon>
        <taxon>Vicinamibacterales</taxon>
        <taxon>Vicinamibacteraceae</taxon>
        <taxon>Luteitalea</taxon>
    </lineage>
</organism>
<protein>
    <submittedName>
        <fullName evidence="2">Uncharacterized protein</fullName>
    </submittedName>
</protein>
<keyword evidence="1" id="KW-0732">Signal</keyword>
<dbReference type="EMBL" id="CP015136">
    <property type="protein sequence ID" value="AMY07145.1"/>
    <property type="molecule type" value="Genomic_DNA"/>
</dbReference>
<name>A0A143PF50_LUTPR</name>
<dbReference type="Proteomes" id="UP000076079">
    <property type="component" value="Chromosome"/>
</dbReference>
<reference evidence="3" key="2">
    <citation type="submission" date="2016-04" db="EMBL/GenBank/DDBJ databases">
        <title>First Complete Genome Sequence of a Subdivision 6 Acidobacterium.</title>
        <authorList>
            <person name="Huang S."/>
            <person name="Vieira S."/>
            <person name="Bunk B."/>
            <person name="Riedel T."/>
            <person name="Sproeer C."/>
            <person name="Overmann J."/>
        </authorList>
    </citation>
    <scope>NUCLEOTIDE SEQUENCE [LARGE SCALE GENOMIC DNA]</scope>
    <source>
        <strain evidence="3">DSM 100886 HEG_-6_39</strain>
    </source>
</reference>
<gene>
    <name evidence="2" type="ORF">LuPra_00312</name>
</gene>
<evidence type="ECO:0000313" key="2">
    <source>
        <dbReference type="EMBL" id="AMY07145.1"/>
    </source>
</evidence>
<keyword evidence="3" id="KW-1185">Reference proteome</keyword>